<dbReference type="Pfam" id="PF05943">
    <property type="entry name" value="VipB"/>
    <property type="match status" value="1"/>
</dbReference>
<organism evidence="2 3">
    <name type="scientific">Bosea caraganae</name>
    <dbReference type="NCBI Taxonomy" id="2763117"/>
    <lineage>
        <taxon>Bacteria</taxon>
        <taxon>Pseudomonadati</taxon>
        <taxon>Pseudomonadota</taxon>
        <taxon>Alphaproteobacteria</taxon>
        <taxon>Hyphomicrobiales</taxon>
        <taxon>Boseaceae</taxon>
        <taxon>Bosea</taxon>
    </lineage>
</organism>
<dbReference type="Pfam" id="PF05591">
    <property type="entry name" value="T6SS_VipA"/>
    <property type="match status" value="1"/>
</dbReference>
<evidence type="ECO:0000259" key="1">
    <source>
        <dbReference type="Pfam" id="PF05943"/>
    </source>
</evidence>
<dbReference type="OrthoDB" id="7672486at2"/>
<dbReference type="InterPro" id="IPR010269">
    <property type="entry name" value="T6SS_TssC-like"/>
</dbReference>
<gene>
    <name evidence="2" type="ORF">DWE98_19690</name>
</gene>
<sequence length="576" mass="59555">MTGEDRPQGGVHLNAGFGGLQARTPREIGAAPRFELMIVGAFGGETGLRDLTNEDIASALAGHGASLRFDVPNHLGSEPPALAIDLSIRTLRDLDPKTLAGRVPEIVKAEAIAQQVARTGSLAGLDTEAKSPRFDKLTAALAQRLPAQRPAAASSMPAAAEDNSLDSLLSLVDVPGASRQADPASAAISAFLSSTREAQSTPATAPTNRPDAIARQIEAIAAHPAWLATEAAWRGLKLVLSARGRGIKPSLKLWDIGGAGLSEALADDGLIAALAEHAEDSRWGAILVIGALGTSAADLEALRHLALLGYGSQTPVIVSLAADFFGKPASEVAAMDNPAALLDGPAHAAWRGLRDREESQFLFACWNDVVLRAGAGEAPLWGDAGLVVAAQILASLSRMGWPTEILGSGNPVEGLDVVETPVRGGRTIALPLRAPLDAAMARDLARDGLIALTARADRDQAWLVRAAAVHQYGAVTDEMKAAMEGFAGLPFRFVSSLLESVSRELVETLPRGASAADAAAMIEQALSDLIQTSGPGASVTVSSVAPSGEAARALEVSVTLGREVMGGFGFSFDIEA</sequence>
<dbReference type="AlphaFoldDB" id="A0A370L1Z6"/>
<dbReference type="PANTHER" id="PTHR35565">
    <property type="entry name" value="CYTOPLASMIC PROTEIN-RELATED"/>
    <property type="match status" value="1"/>
</dbReference>
<evidence type="ECO:0000313" key="2">
    <source>
        <dbReference type="EMBL" id="RDJ22125.1"/>
    </source>
</evidence>
<dbReference type="InterPro" id="IPR008312">
    <property type="entry name" value="T6SS_TssB1"/>
</dbReference>
<dbReference type="RefSeq" id="WP_114831004.1">
    <property type="nucleotide sequence ID" value="NZ_QQTO01000034.1"/>
</dbReference>
<dbReference type="PANTHER" id="PTHR35565:SF1">
    <property type="entry name" value="TYPE VI SECRETION SYSTEM CONTRACTILE SHEATH LARGE SUBUNIT"/>
    <property type="match status" value="1"/>
</dbReference>
<name>A0A370L1Z6_9HYPH</name>
<reference evidence="3" key="1">
    <citation type="submission" date="2018-07" db="EMBL/GenBank/DDBJ databases">
        <authorList>
            <person name="Safronova V.I."/>
            <person name="Chirak E.R."/>
            <person name="Sazanova A.L."/>
        </authorList>
    </citation>
    <scope>NUCLEOTIDE SEQUENCE [LARGE SCALE GENOMIC DNA]</scope>
    <source>
        <strain evidence="3">RCAM04685</strain>
    </source>
</reference>
<dbReference type="InterPro" id="IPR044031">
    <property type="entry name" value="TssC1_N"/>
</dbReference>
<feature type="domain" description="TssC1 N-terminal" evidence="1">
    <location>
        <begin position="284"/>
        <end position="373"/>
    </location>
</feature>
<proteinExistence type="predicted"/>
<comment type="caution">
    <text evidence="2">The sequence shown here is derived from an EMBL/GenBank/DDBJ whole genome shotgun (WGS) entry which is preliminary data.</text>
</comment>
<accession>A0A370L1Z6</accession>
<evidence type="ECO:0000313" key="3">
    <source>
        <dbReference type="Proteomes" id="UP000255207"/>
    </source>
</evidence>
<dbReference type="EMBL" id="QQTP01000011">
    <property type="protein sequence ID" value="RDJ22125.1"/>
    <property type="molecule type" value="Genomic_DNA"/>
</dbReference>
<protein>
    <recommendedName>
        <fullName evidence="1">TssC1 N-terminal domain-containing protein</fullName>
    </recommendedName>
</protein>
<keyword evidence="3" id="KW-1185">Reference proteome</keyword>
<dbReference type="Proteomes" id="UP000255207">
    <property type="component" value="Unassembled WGS sequence"/>
</dbReference>